<proteinExistence type="predicted"/>
<dbReference type="InterPro" id="IPR018309">
    <property type="entry name" value="Tscrpt_reg_PadR_C"/>
</dbReference>
<gene>
    <name evidence="3" type="ORF">G6N77_00485</name>
</gene>
<dbReference type="Gene3D" id="6.10.140.190">
    <property type="match status" value="1"/>
</dbReference>
<dbReference type="Pfam" id="PF03551">
    <property type="entry name" value="PadR"/>
    <property type="match status" value="1"/>
</dbReference>
<dbReference type="PANTHER" id="PTHR43252:SF4">
    <property type="entry name" value="TRANSCRIPTIONAL REGULATORY PROTEIN"/>
    <property type="match status" value="1"/>
</dbReference>
<protein>
    <submittedName>
        <fullName evidence="3">PadR family transcriptional regulator</fullName>
    </submittedName>
</protein>
<dbReference type="EMBL" id="JAAKZI010000001">
    <property type="protein sequence ID" value="NGN81945.1"/>
    <property type="molecule type" value="Genomic_DNA"/>
</dbReference>
<dbReference type="InterPro" id="IPR005149">
    <property type="entry name" value="Tscrpt_reg_PadR_N"/>
</dbReference>
<evidence type="ECO:0000313" key="3">
    <source>
        <dbReference type="EMBL" id="NGN81945.1"/>
    </source>
</evidence>
<feature type="domain" description="Transcription regulator PadR C-terminal" evidence="2">
    <location>
        <begin position="91"/>
        <end position="174"/>
    </location>
</feature>
<sequence length="177" mass="19742">MSLPHAILTSLLERPCTGAELARRFDKSIGHFWQATHQQIYRALGALEAGGLIAARDQATARGSQRHYDVQPAGRAELERWTAVEAPPRPIRDELLVRVRAAAALGTVDMAAEIRRQQRLHATALQRYRDIEARDFPADGVPAGRQLELQHAVLRAGILFEEAWLAWCAETLATVRH</sequence>
<name>A0ABX0D7P0_9MICC</name>
<dbReference type="Pfam" id="PF10400">
    <property type="entry name" value="Vir_act_alpha_C"/>
    <property type="match status" value="1"/>
</dbReference>
<dbReference type="RefSeq" id="WP_165180042.1">
    <property type="nucleotide sequence ID" value="NZ_JAAKZI010000001.1"/>
</dbReference>
<keyword evidence="4" id="KW-1185">Reference proteome</keyword>
<evidence type="ECO:0000313" key="4">
    <source>
        <dbReference type="Proteomes" id="UP000479226"/>
    </source>
</evidence>
<evidence type="ECO:0000259" key="1">
    <source>
        <dbReference type="Pfam" id="PF03551"/>
    </source>
</evidence>
<evidence type="ECO:0000259" key="2">
    <source>
        <dbReference type="Pfam" id="PF10400"/>
    </source>
</evidence>
<dbReference type="SUPFAM" id="SSF46785">
    <property type="entry name" value="Winged helix' DNA-binding domain"/>
    <property type="match status" value="1"/>
</dbReference>
<dbReference type="Gene3D" id="1.10.10.10">
    <property type="entry name" value="Winged helix-like DNA-binding domain superfamily/Winged helix DNA-binding domain"/>
    <property type="match status" value="1"/>
</dbReference>
<dbReference type="InterPro" id="IPR036390">
    <property type="entry name" value="WH_DNA-bd_sf"/>
</dbReference>
<reference evidence="3 4" key="1">
    <citation type="submission" date="2020-02" db="EMBL/GenBank/DDBJ databases">
        <title>Genome sequence of the type strain DSM 27180 of Arthrobacter silviterrae.</title>
        <authorList>
            <person name="Gao J."/>
            <person name="Sun J."/>
        </authorList>
    </citation>
    <scope>NUCLEOTIDE SEQUENCE [LARGE SCALE GENOMIC DNA]</scope>
    <source>
        <strain evidence="3 4">DSM 27180</strain>
    </source>
</reference>
<accession>A0ABX0D7P0</accession>
<comment type="caution">
    <text evidence="3">The sequence shown here is derived from an EMBL/GenBank/DDBJ whole genome shotgun (WGS) entry which is preliminary data.</text>
</comment>
<dbReference type="Proteomes" id="UP000479226">
    <property type="component" value="Unassembled WGS sequence"/>
</dbReference>
<dbReference type="PANTHER" id="PTHR43252">
    <property type="entry name" value="TRANSCRIPTIONAL REGULATOR YQJI"/>
    <property type="match status" value="1"/>
</dbReference>
<dbReference type="InterPro" id="IPR036388">
    <property type="entry name" value="WH-like_DNA-bd_sf"/>
</dbReference>
<organism evidence="3 4">
    <name type="scientific">Arthrobacter silviterrae</name>
    <dbReference type="NCBI Taxonomy" id="2026658"/>
    <lineage>
        <taxon>Bacteria</taxon>
        <taxon>Bacillati</taxon>
        <taxon>Actinomycetota</taxon>
        <taxon>Actinomycetes</taxon>
        <taxon>Micrococcales</taxon>
        <taxon>Micrococcaceae</taxon>
        <taxon>Arthrobacter</taxon>
    </lineage>
</organism>
<feature type="domain" description="Transcription regulator PadR N-terminal" evidence="1">
    <location>
        <begin position="7"/>
        <end position="79"/>
    </location>
</feature>